<protein>
    <recommendedName>
        <fullName evidence="3">RFX-type winged-helix domain-containing protein</fullName>
    </recommendedName>
</protein>
<feature type="region of interest" description="Disordered" evidence="2">
    <location>
        <begin position="1630"/>
        <end position="1657"/>
    </location>
</feature>
<feature type="compositionally biased region" description="Polar residues" evidence="2">
    <location>
        <begin position="322"/>
        <end position="337"/>
    </location>
</feature>
<sequence>MGLLNVELEVQVGAKGIQTLAHSPQRARYTTDNVNILKSVTDKKYAETDPSHAANSNRKRAYGSDASEECASGVDPAFDENTVKKRKVESESDGVSELDSVLKQRQQAPTHSNVLVTCTNGDIDNSSTAGTTDEATVTRPTSIAGQAESSQAEASAPVSAVTQEVLGAAVGGDVDVHAHPHTAKTIQTHTIDTAQSLSANITQTHTASNEQAHTASNEQAHTANTTKPQSQPQPQLDTDKQCDTQTHPRTPPQEVVHASDHTKALTGAAGVTTCEGTQTHSSSQNPTEVYNQSNHSSTDQQIGDSTLVPNIPTPALSDSGDVGTTRTDAPHVGSSTDGVAMTAQVRVGELDTTDAARLAGVSDIGAVTSSTRHSTLQPLNSTPDANAGVCTGTRTDLDTLTATEAVAGGAEMGDMNAQAEQTQMGHGSVPVHDADSTTTPLNTATYARNSESADVGGSVRGQATTDAESVGDRCASVRSGESIVSGGTANDGNGQLTRSGMVGSSAPVDDTIQSPGLRVQEQVTLTAADNEHAQTQVQTSTNTHTHTHTDGGSIGTNISNSEALAPPSEPGVQATTTGSSMIGGRTDVSTGVQGLPAAAATDSSDGGASGQLTRPGVAAVVDVNTSITAETNNTGGAEGPITHPDKPPGRTRGPNFAGILVPAEAVEMAQLRKKDREEKPRKSVMVVKWLMDNYEMWDNHSIPRQSVYDKYEEYSKVHDLGPCNNATFGKLIRSIFPNLKTRRLGTRGNSKYHYYGIKEKDASSAPHQPRNGTHPASLYPVYHIRQQGPMTMATLEEAQEFVHQHTAHCMRVLERFASYSFEAVGHELSNFWSNLTPTILNAYLTHPEAKRVVAANDALVLQNTILTWFPSPLSMTRSQKLKSTRLFAKVAKNVLMDPIECLCKTDVYAQRLVTAEYFSRMLLRLTSLTHLAQAALSLLYSGDQVAQMIADWKRIDVSGVLWQAKEYCVCSFQTLQDLRVGFESVLNQRGSLPMWTAWIETILATHIHKRVSSHAQSHTHSQAQRHAQDTSSDHADATHAYTRLPTHAHAHTHGDEAAKEEQVSAKVFLGLFGLVGSMLIRNLTVKSAKSFGSFHLLRLLLDEYLTYLVERDETLPTTVSPLVAWPVNGLHAQAQPQPTGGQAGLPAHIQNTTQQQQQLQQQQSGVHARTHGHGGGYQAHAHAHMRGYDGGPLDYRTGLPLGTKGMKRETPVKLIPRPMMFPTQHPHMIGVQNQYIQPQPVGGGGKEDGGRRGQTINEESESSVQSAAHTSKQQRGDRIQGTQKNGKPGALRNTHRPKQNKPVGKQQEQTHTTKNKNVKQPQTAPTQPHTHARASQSNNVKRLVHEGQDQHTQQEQQQHTQQLQQQHLQKPRHRELGHAEAHTQQQPHHETYAHAHTVHTPQSQQQHRINRTYSASDTASCANDNNNGRTNDGERESTGDDVREKNEMCDNDNGLYSQGQMGHPPGQYSEEDMYTTHPSTHTQTLTHLERGLHLRSQDSHSSHTHLQRTQESSPETKAFANTDIIPITLTTRGSESTSMQGGSEDTREHQNKHTYRVGMHMYDDMAHNGIAYGSESGTHIQGQQTYGNEATGHGDMENSHRYAVDTQHVGHGIHRRKSSRHMHPQSVGIFPHTDNVSNEHNTQRAEAHSNEMGSDPWRDMQPTHEQRRGCGDFNAETFPLKSANEIADNYLAANDHFRRASTVSSGTNVVPRLN</sequence>
<feature type="compositionally biased region" description="Low complexity" evidence="2">
    <location>
        <begin position="1154"/>
        <end position="1163"/>
    </location>
</feature>
<feature type="region of interest" description="Disordered" evidence="2">
    <location>
        <begin position="369"/>
        <end position="388"/>
    </location>
</feature>
<proteinExistence type="predicted"/>
<feature type="compositionally biased region" description="Polar residues" evidence="2">
    <location>
        <begin position="204"/>
        <end position="236"/>
    </location>
</feature>
<dbReference type="OrthoDB" id="10056949at2759"/>
<feature type="region of interest" description="Disordered" evidence="2">
    <location>
        <begin position="531"/>
        <end position="590"/>
    </location>
</feature>
<dbReference type="PROSITE" id="PS51526">
    <property type="entry name" value="RFX_DBD"/>
    <property type="match status" value="1"/>
</dbReference>
<dbReference type="STRING" id="667725.A0A0L0FPN1"/>
<feature type="region of interest" description="Disordered" evidence="2">
    <location>
        <begin position="1151"/>
        <end position="1185"/>
    </location>
</feature>
<dbReference type="Proteomes" id="UP000054560">
    <property type="component" value="Unassembled WGS sequence"/>
</dbReference>
<feature type="compositionally biased region" description="Basic and acidic residues" evidence="2">
    <location>
        <begin position="1374"/>
        <end position="1393"/>
    </location>
</feature>
<feature type="compositionally biased region" description="Polar residues" evidence="2">
    <location>
        <begin position="1318"/>
        <end position="1340"/>
    </location>
</feature>
<dbReference type="GO" id="GO:0000978">
    <property type="term" value="F:RNA polymerase II cis-regulatory region sequence-specific DNA binding"/>
    <property type="evidence" value="ECO:0007669"/>
    <property type="project" value="TreeGrafter"/>
</dbReference>
<evidence type="ECO:0000259" key="3">
    <source>
        <dbReference type="PROSITE" id="PS51526"/>
    </source>
</evidence>
<gene>
    <name evidence="4" type="ORF">SARC_09097</name>
</gene>
<name>A0A0L0FPN1_9EUKA</name>
<dbReference type="GeneID" id="25909601"/>
<evidence type="ECO:0000313" key="5">
    <source>
        <dbReference type="Proteomes" id="UP000054560"/>
    </source>
</evidence>
<reference evidence="4 5" key="1">
    <citation type="submission" date="2011-02" db="EMBL/GenBank/DDBJ databases">
        <title>The Genome Sequence of Sphaeroforma arctica JP610.</title>
        <authorList>
            <consortium name="The Broad Institute Genome Sequencing Platform"/>
            <person name="Russ C."/>
            <person name="Cuomo C."/>
            <person name="Young S.K."/>
            <person name="Zeng Q."/>
            <person name="Gargeya S."/>
            <person name="Alvarado L."/>
            <person name="Berlin A."/>
            <person name="Chapman S.B."/>
            <person name="Chen Z."/>
            <person name="Freedman E."/>
            <person name="Gellesch M."/>
            <person name="Goldberg J."/>
            <person name="Griggs A."/>
            <person name="Gujja S."/>
            <person name="Heilman E."/>
            <person name="Heiman D."/>
            <person name="Howarth C."/>
            <person name="Mehta T."/>
            <person name="Neiman D."/>
            <person name="Pearson M."/>
            <person name="Roberts A."/>
            <person name="Saif S."/>
            <person name="Shea T."/>
            <person name="Shenoy N."/>
            <person name="Sisk P."/>
            <person name="Stolte C."/>
            <person name="Sykes S."/>
            <person name="White J."/>
            <person name="Yandava C."/>
            <person name="Burger G."/>
            <person name="Gray M.W."/>
            <person name="Holland P.W.H."/>
            <person name="King N."/>
            <person name="Lang F.B.F."/>
            <person name="Roger A.J."/>
            <person name="Ruiz-Trillo I."/>
            <person name="Haas B."/>
            <person name="Nusbaum C."/>
            <person name="Birren B."/>
        </authorList>
    </citation>
    <scope>NUCLEOTIDE SEQUENCE [LARGE SCALE GENOMIC DNA]</scope>
    <source>
        <strain evidence="4 5">JP610</strain>
    </source>
</reference>
<dbReference type="InterPro" id="IPR036388">
    <property type="entry name" value="WH-like_DNA-bd_sf"/>
</dbReference>
<feature type="region of interest" description="Disordered" evidence="2">
    <location>
        <begin position="1496"/>
        <end position="1516"/>
    </location>
</feature>
<keyword evidence="1" id="KW-0238">DNA-binding</keyword>
<feature type="compositionally biased region" description="Polar residues" evidence="2">
    <location>
        <begin position="274"/>
        <end position="308"/>
    </location>
</feature>
<dbReference type="PANTHER" id="PTHR12619">
    <property type="entry name" value="RFX TRANSCRIPTION FACTOR FAMILY"/>
    <property type="match status" value="1"/>
</dbReference>
<dbReference type="InterPro" id="IPR039779">
    <property type="entry name" value="RFX-like"/>
</dbReference>
<organism evidence="4 5">
    <name type="scientific">Sphaeroforma arctica JP610</name>
    <dbReference type="NCBI Taxonomy" id="667725"/>
    <lineage>
        <taxon>Eukaryota</taxon>
        <taxon>Ichthyosporea</taxon>
        <taxon>Ichthyophonida</taxon>
        <taxon>Sphaeroforma</taxon>
    </lineage>
</organism>
<feature type="compositionally biased region" description="Polar residues" evidence="2">
    <location>
        <begin position="485"/>
        <end position="498"/>
    </location>
</feature>
<feature type="compositionally biased region" description="Polar residues" evidence="2">
    <location>
        <begin position="369"/>
        <end position="384"/>
    </location>
</feature>
<dbReference type="Pfam" id="PF25340">
    <property type="entry name" value="BCD_RFX"/>
    <property type="match status" value="2"/>
</dbReference>
<dbReference type="GO" id="GO:0000981">
    <property type="term" value="F:DNA-binding transcription factor activity, RNA polymerase II-specific"/>
    <property type="evidence" value="ECO:0007669"/>
    <property type="project" value="TreeGrafter"/>
</dbReference>
<accession>A0A0L0FPN1</accession>
<dbReference type="EMBL" id="KQ242483">
    <property type="protein sequence ID" value="KNC78471.1"/>
    <property type="molecule type" value="Genomic_DNA"/>
</dbReference>
<feature type="compositionally biased region" description="Polar residues" evidence="2">
    <location>
        <begin position="1254"/>
        <end position="1273"/>
    </location>
</feature>
<feature type="region of interest" description="Disordered" evidence="2">
    <location>
        <begin position="103"/>
        <end position="138"/>
    </location>
</feature>
<keyword evidence="5" id="KW-1185">Reference proteome</keyword>
<feature type="compositionally biased region" description="Low complexity" evidence="2">
    <location>
        <begin position="534"/>
        <end position="544"/>
    </location>
</feature>
<dbReference type="InterPro" id="IPR036390">
    <property type="entry name" value="WH_DNA-bd_sf"/>
</dbReference>
<dbReference type="RefSeq" id="XP_014152373.1">
    <property type="nucleotide sequence ID" value="XM_014296898.1"/>
</dbReference>
<feature type="compositionally biased region" description="Basic and acidic residues" evidence="2">
    <location>
        <begin position="1431"/>
        <end position="1444"/>
    </location>
</feature>
<dbReference type="SUPFAM" id="SSF46785">
    <property type="entry name" value="Winged helix' DNA-binding domain"/>
    <property type="match status" value="1"/>
</dbReference>
<feature type="compositionally biased region" description="Basic and acidic residues" evidence="2">
    <location>
        <begin position="1026"/>
        <end position="1035"/>
    </location>
</feature>
<feature type="compositionally biased region" description="Low complexity" evidence="2">
    <location>
        <begin position="1014"/>
        <end position="1025"/>
    </location>
</feature>
<feature type="compositionally biased region" description="Low complexity" evidence="2">
    <location>
        <begin position="1350"/>
        <end position="1368"/>
    </location>
</feature>
<dbReference type="FunFam" id="1.10.10.10:FF:000422">
    <property type="entry name" value="DNA-binding protein RFX7"/>
    <property type="match status" value="1"/>
</dbReference>
<feature type="region of interest" description="Disordered" evidence="2">
    <location>
        <begin position="1235"/>
        <end position="1444"/>
    </location>
</feature>
<feature type="region of interest" description="Disordered" evidence="2">
    <location>
        <begin position="204"/>
        <end position="260"/>
    </location>
</feature>
<evidence type="ECO:0000256" key="1">
    <source>
        <dbReference type="ARBA" id="ARBA00023125"/>
    </source>
</evidence>
<feature type="region of interest" description="Disordered" evidence="2">
    <location>
        <begin position="45"/>
        <end position="75"/>
    </location>
</feature>
<dbReference type="eggNOG" id="KOG3712">
    <property type="taxonomic scope" value="Eukaryota"/>
</dbReference>
<feature type="region of interest" description="Disordered" evidence="2">
    <location>
        <begin position="450"/>
        <end position="515"/>
    </location>
</feature>
<feature type="region of interest" description="Disordered" evidence="2">
    <location>
        <begin position="274"/>
        <end position="340"/>
    </location>
</feature>
<evidence type="ECO:0000313" key="4">
    <source>
        <dbReference type="EMBL" id="KNC78471.1"/>
    </source>
</evidence>
<feature type="domain" description="RFX-type winged-helix" evidence="3">
    <location>
        <begin position="686"/>
        <end position="761"/>
    </location>
</feature>
<evidence type="ECO:0000256" key="2">
    <source>
        <dbReference type="SAM" id="MobiDB-lite"/>
    </source>
</evidence>
<dbReference type="InterPro" id="IPR057321">
    <property type="entry name" value="RFX1-4/6/8-like_BCD"/>
</dbReference>
<dbReference type="Pfam" id="PF02257">
    <property type="entry name" value="RFX_DNA_binding"/>
    <property type="match status" value="1"/>
</dbReference>
<dbReference type="PANTHER" id="PTHR12619:SF5">
    <property type="entry name" value="TRANSCRIPTION FACTOR RFX4"/>
    <property type="match status" value="1"/>
</dbReference>
<dbReference type="Gene3D" id="1.10.10.10">
    <property type="entry name" value="Winged helix-like DNA-binding domain superfamily/Winged helix DNA-binding domain"/>
    <property type="match status" value="1"/>
</dbReference>
<feature type="region of interest" description="Disordered" evidence="2">
    <location>
        <begin position="1014"/>
        <end position="1035"/>
    </location>
</feature>
<feature type="compositionally biased region" description="Polar residues" evidence="2">
    <location>
        <begin position="1399"/>
        <end position="1430"/>
    </location>
</feature>
<feature type="region of interest" description="Disordered" evidence="2">
    <location>
        <begin position="629"/>
        <end position="653"/>
    </location>
</feature>
<dbReference type="InterPro" id="IPR003150">
    <property type="entry name" value="DNA-bd_RFX"/>
</dbReference>